<dbReference type="PANTHER" id="PTHR12714:SF9">
    <property type="entry name" value="PROTEIN-S-ISOPRENYLCYSTEINE O-METHYLTRANSFERASE"/>
    <property type="match status" value="1"/>
</dbReference>
<dbReference type="PANTHER" id="PTHR12714">
    <property type="entry name" value="PROTEIN-S ISOPRENYLCYSTEINE O-METHYLTRANSFERASE"/>
    <property type="match status" value="1"/>
</dbReference>
<comment type="subcellular location">
    <subcellularLocation>
        <location evidence="1">Endomembrane system</location>
        <topology evidence="1">Multi-pass membrane protein</topology>
    </subcellularLocation>
</comment>
<evidence type="ECO:0000256" key="3">
    <source>
        <dbReference type="ARBA" id="ARBA00022989"/>
    </source>
</evidence>
<proteinExistence type="predicted"/>
<keyword evidence="2 5" id="KW-0812">Transmembrane</keyword>
<organism evidence="6 7">
    <name type="scientific">Eiseniibacteriota bacterium</name>
    <dbReference type="NCBI Taxonomy" id="2212470"/>
    <lineage>
        <taxon>Bacteria</taxon>
        <taxon>Candidatus Eiseniibacteriota</taxon>
    </lineage>
</organism>
<dbReference type="Proteomes" id="UP000317691">
    <property type="component" value="Unassembled WGS sequence"/>
</dbReference>
<comment type="caution">
    <text evidence="6">The sequence shown here is derived from an EMBL/GenBank/DDBJ whole genome shotgun (WGS) entry which is preliminary data.</text>
</comment>
<dbReference type="InterPro" id="IPR007318">
    <property type="entry name" value="Phopholipid_MeTrfase"/>
</dbReference>
<evidence type="ECO:0000256" key="1">
    <source>
        <dbReference type="ARBA" id="ARBA00004127"/>
    </source>
</evidence>
<dbReference type="GO" id="GO:0012505">
    <property type="term" value="C:endomembrane system"/>
    <property type="evidence" value="ECO:0007669"/>
    <property type="project" value="UniProtKB-SubCell"/>
</dbReference>
<dbReference type="Pfam" id="PF04191">
    <property type="entry name" value="PEMT"/>
    <property type="match status" value="1"/>
</dbReference>
<evidence type="ECO:0000313" key="6">
    <source>
        <dbReference type="EMBL" id="TMQ64698.1"/>
    </source>
</evidence>
<dbReference type="EMBL" id="VBOZ01000017">
    <property type="protein sequence ID" value="TMQ64698.1"/>
    <property type="molecule type" value="Genomic_DNA"/>
</dbReference>
<reference evidence="6 7" key="1">
    <citation type="journal article" date="2019" name="Nat. Microbiol.">
        <title>Mediterranean grassland soil C-N compound turnover is dependent on rainfall and depth, and is mediated by genomically divergent microorganisms.</title>
        <authorList>
            <person name="Diamond S."/>
            <person name="Andeer P.F."/>
            <person name="Li Z."/>
            <person name="Crits-Christoph A."/>
            <person name="Burstein D."/>
            <person name="Anantharaman K."/>
            <person name="Lane K.R."/>
            <person name="Thomas B.C."/>
            <person name="Pan C."/>
            <person name="Northen T.R."/>
            <person name="Banfield J.F."/>
        </authorList>
    </citation>
    <scope>NUCLEOTIDE SEQUENCE [LARGE SCALE GENOMIC DNA]</scope>
    <source>
        <strain evidence="6">WS_9</strain>
    </source>
</reference>
<feature type="transmembrane region" description="Helical" evidence="5">
    <location>
        <begin position="20"/>
        <end position="39"/>
    </location>
</feature>
<dbReference type="AlphaFoldDB" id="A0A538TM56"/>
<feature type="transmembrane region" description="Helical" evidence="5">
    <location>
        <begin position="211"/>
        <end position="231"/>
    </location>
</feature>
<dbReference type="GO" id="GO:0016740">
    <property type="term" value="F:transferase activity"/>
    <property type="evidence" value="ECO:0007669"/>
    <property type="project" value="UniProtKB-ARBA"/>
</dbReference>
<accession>A0A538TM56</accession>
<evidence type="ECO:0000256" key="4">
    <source>
        <dbReference type="ARBA" id="ARBA00023136"/>
    </source>
</evidence>
<keyword evidence="3 5" id="KW-1133">Transmembrane helix</keyword>
<keyword evidence="4 5" id="KW-0472">Membrane</keyword>
<feature type="transmembrane region" description="Helical" evidence="5">
    <location>
        <begin position="106"/>
        <end position="133"/>
    </location>
</feature>
<feature type="transmembrane region" description="Helical" evidence="5">
    <location>
        <begin position="176"/>
        <end position="199"/>
    </location>
</feature>
<dbReference type="PROSITE" id="PS50244">
    <property type="entry name" value="S5A_REDUCTASE"/>
    <property type="match status" value="1"/>
</dbReference>
<evidence type="ECO:0000256" key="2">
    <source>
        <dbReference type="ARBA" id="ARBA00022692"/>
    </source>
</evidence>
<protein>
    <submittedName>
        <fullName evidence="6">DUF1295 domain-containing protein</fullName>
    </submittedName>
</protein>
<sequence length="238" mass="28073">MQLAEELRRAGDWLFRRRSYLPLFLLVLVHVDMLHFSYFRGSHEWDRIWELFCLGVSLVGVAIRVMTIGYRPHGTSGRNTRGQVAETLNTDGMYSVTRHPLYLGNYFNWLGLALFTHDWWLPIIVTLAFWLYYERIMFAEEAFLHEKFGETYSLWAAQTPAFWPRLRSWQPPARRFSWGTVLRGEYSGLFAIVAVFTYMELLGDLVVERRLTIDGMWVGIFAVNLMLYLTLRTLKRRG</sequence>
<gene>
    <name evidence="6" type="ORF">E6K79_06575</name>
</gene>
<dbReference type="Gene3D" id="1.20.120.1630">
    <property type="match status" value="1"/>
</dbReference>
<name>A0A538TM56_UNCEI</name>
<evidence type="ECO:0000256" key="5">
    <source>
        <dbReference type="SAM" id="Phobius"/>
    </source>
</evidence>
<evidence type="ECO:0000313" key="7">
    <source>
        <dbReference type="Proteomes" id="UP000317691"/>
    </source>
</evidence>
<feature type="transmembrane region" description="Helical" evidence="5">
    <location>
        <begin position="51"/>
        <end position="70"/>
    </location>
</feature>